<feature type="transmembrane region" description="Helical" evidence="9">
    <location>
        <begin position="236"/>
        <end position="258"/>
    </location>
</feature>
<feature type="transmembrane region" description="Helical" evidence="9">
    <location>
        <begin position="66"/>
        <end position="91"/>
    </location>
</feature>
<evidence type="ECO:0000256" key="7">
    <source>
        <dbReference type="ARBA" id="ARBA00022989"/>
    </source>
</evidence>
<evidence type="ECO:0000256" key="5">
    <source>
        <dbReference type="ARBA" id="ARBA00022597"/>
    </source>
</evidence>
<keyword evidence="6 9" id="KW-0812">Transmembrane</keyword>
<accession>A0ABD4Z9D9</accession>
<keyword evidence="3 9" id="KW-0813">Transport</keyword>
<comment type="caution">
    <text evidence="11">The sequence shown here is derived from an EMBL/GenBank/DDBJ whole genome shotgun (WGS) entry which is preliminary data.</text>
</comment>
<evidence type="ECO:0000256" key="2">
    <source>
        <dbReference type="ARBA" id="ARBA00009047"/>
    </source>
</evidence>
<dbReference type="GO" id="GO:0005886">
    <property type="term" value="C:plasma membrane"/>
    <property type="evidence" value="ECO:0007669"/>
    <property type="project" value="UniProtKB-SubCell"/>
</dbReference>
<keyword evidence="12" id="KW-1185">Reference proteome</keyword>
<comment type="subcellular location">
    <subcellularLocation>
        <location evidence="1 9">Cell membrane</location>
        <topology evidence="1 9">Multi-pass membrane protein</topology>
    </subcellularLocation>
</comment>
<evidence type="ECO:0000256" key="4">
    <source>
        <dbReference type="ARBA" id="ARBA00022475"/>
    </source>
</evidence>
<dbReference type="SUPFAM" id="SSF161098">
    <property type="entry name" value="MetI-like"/>
    <property type="match status" value="1"/>
</dbReference>
<dbReference type="PROSITE" id="PS50928">
    <property type="entry name" value="ABC_TM1"/>
    <property type="match status" value="1"/>
</dbReference>
<dbReference type="InterPro" id="IPR000515">
    <property type="entry name" value="MetI-like"/>
</dbReference>
<comment type="similarity">
    <text evidence="2">Belongs to the binding-protein-dependent transport system permease family. MalFG subfamily.</text>
</comment>
<evidence type="ECO:0000256" key="8">
    <source>
        <dbReference type="ARBA" id="ARBA00023136"/>
    </source>
</evidence>
<feature type="transmembrane region" description="Helical" evidence="9">
    <location>
        <begin position="103"/>
        <end position="124"/>
    </location>
</feature>
<dbReference type="Proteomes" id="UP001529235">
    <property type="component" value="Unassembled WGS sequence"/>
</dbReference>
<evidence type="ECO:0000256" key="3">
    <source>
        <dbReference type="ARBA" id="ARBA00022448"/>
    </source>
</evidence>
<dbReference type="AlphaFoldDB" id="A0ABD4Z9D9"/>
<dbReference type="InterPro" id="IPR035906">
    <property type="entry name" value="MetI-like_sf"/>
</dbReference>
<sequence length="271" mass="30502">MKRQTLIYIIVIVLIAFAYIFPLYWLITTSLKSYIEIYANPPYWYPPNPSLQYYLDAFYKFFGLKYLINSLIVASTNAALATLSSLLAAFVISRFQFKGKDTLFFSFVSMRMAPPAVFAVAYYYMFCVTLGMKDQLIALIIVYLVFNIPIAIWLLLSAEENIPRDLDYVASLEGYGPLSILFKIHTPIIRGVIVIAYILTFLFAFNEYLFASFLTSTEARTIPTGLQGMVTVAGVYWSQMAALGVISALPGIIIALVTRRYLVTGLTMGMA</sequence>
<protein>
    <submittedName>
        <fullName evidence="11">Carbohydrate ABC transporter permease</fullName>
    </submittedName>
</protein>
<evidence type="ECO:0000313" key="12">
    <source>
        <dbReference type="Proteomes" id="UP001529235"/>
    </source>
</evidence>
<feature type="transmembrane region" description="Helical" evidence="9">
    <location>
        <begin position="188"/>
        <end position="205"/>
    </location>
</feature>
<dbReference type="PANTHER" id="PTHR32243:SF50">
    <property type="entry name" value="MALTOSE_MALTODEXTRIN TRANSPORT SYSTEM PERMEASE PROTEIN MALG"/>
    <property type="match status" value="1"/>
</dbReference>
<reference evidence="11 12" key="1">
    <citation type="submission" date="2023-05" db="EMBL/GenBank/DDBJ databases">
        <title>A new hyperthermophilic archaea 'Ignisphaera cupida' sp. nov. and description of the family 'Ignisphaeraceae' fam. nov.</title>
        <authorList>
            <person name="Podosokorskaya O.A."/>
            <person name="Elcheninov A.G."/>
            <person name="Klukina A."/>
            <person name="Merkel A.Y."/>
        </authorList>
    </citation>
    <scope>NUCLEOTIDE SEQUENCE [LARGE SCALE GENOMIC DNA]</scope>
    <source>
        <strain evidence="11 12">4213-co</strain>
    </source>
</reference>
<keyword evidence="5" id="KW-0762">Sugar transport</keyword>
<keyword evidence="7 9" id="KW-1133">Transmembrane helix</keyword>
<dbReference type="InterPro" id="IPR050901">
    <property type="entry name" value="BP-dep_ABC_trans_perm"/>
</dbReference>
<feature type="domain" description="ABC transmembrane type-1" evidence="10">
    <location>
        <begin position="67"/>
        <end position="258"/>
    </location>
</feature>
<dbReference type="RefSeq" id="WP_285274520.1">
    <property type="nucleotide sequence ID" value="NZ_JASNVW010000011.1"/>
</dbReference>
<gene>
    <name evidence="11" type="ORF">QPL79_09170</name>
</gene>
<keyword evidence="8 9" id="KW-0472">Membrane</keyword>
<dbReference type="Pfam" id="PF00528">
    <property type="entry name" value="BPD_transp_1"/>
    <property type="match status" value="1"/>
</dbReference>
<proteinExistence type="inferred from homology"/>
<evidence type="ECO:0000259" key="10">
    <source>
        <dbReference type="PROSITE" id="PS50928"/>
    </source>
</evidence>
<evidence type="ECO:0000256" key="1">
    <source>
        <dbReference type="ARBA" id="ARBA00004651"/>
    </source>
</evidence>
<feature type="transmembrane region" description="Helical" evidence="9">
    <location>
        <begin position="7"/>
        <end position="27"/>
    </location>
</feature>
<name>A0ABD4Z9D9_9CREN</name>
<dbReference type="Gene3D" id="1.10.3720.10">
    <property type="entry name" value="MetI-like"/>
    <property type="match status" value="1"/>
</dbReference>
<evidence type="ECO:0000256" key="6">
    <source>
        <dbReference type="ARBA" id="ARBA00022692"/>
    </source>
</evidence>
<dbReference type="EMBL" id="JASNVW010000011">
    <property type="protein sequence ID" value="MDK6029533.1"/>
    <property type="molecule type" value="Genomic_DNA"/>
</dbReference>
<organism evidence="11 12">
    <name type="scientific">Ignisphaera cupida</name>
    <dbReference type="NCBI Taxonomy" id="3050454"/>
    <lineage>
        <taxon>Archaea</taxon>
        <taxon>Thermoproteota</taxon>
        <taxon>Thermoprotei</taxon>
        <taxon>Desulfurococcales</taxon>
        <taxon>Desulfurococcaceae</taxon>
        <taxon>Ignisphaera</taxon>
    </lineage>
</organism>
<feature type="transmembrane region" description="Helical" evidence="9">
    <location>
        <begin position="136"/>
        <end position="156"/>
    </location>
</feature>
<evidence type="ECO:0000313" key="11">
    <source>
        <dbReference type="EMBL" id="MDK6029533.1"/>
    </source>
</evidence>
<keyword evidence="4" id="KW-1003">Cell membrane</keyword>
<dbReference type="PANTHER" id="PTHR32243">
    <property type="entry name" value="MALTOSE TRANSPORT SYSTEM PERMEASE-RELATED"/>
    <property type="match status" value="1"/>
</dbReference>
<evidence type="ECO:0000256" key="9">
    <source>
        <dbReference type="RuleBase" id="RU363032"/>
    </source>
</evidence>
<dbReference type="CDD" id="cd06261">
    <property type="entry name" value="TM_PBP2"/>
    <property type="match status" value="1"/>
</dbReference>